<dbReference type="AlphaFoldDB" id="A0A2P2NTU7"/>
<dbReference type="EMBL" id="GGEC01065401">
    <property type="protein sequence ID" value="MBX45885.1"/>
    <property type="molecule type" value="Transcribed_RNA"/>
</dbReference>
<protein>
    <submittedName>
        <fullName evidence="1">Uncharacterized protein</fullName>
    </submittedName>
</protein>
<evidence type="ECO:0000313" key="1">
    <source>
        <dbReference type="EMBL" id="MBX45885.1"/>
    </source>
</evidence>
<name>A0A2P2NTU7_RHIMU</name>
<proteinExistence type="predicted"/>
<organism evidence="1">
    <name type="scientific">Rhizophora mucronata</name>
    <name type="common">Asiatic mangrove</name>
    <dbReference type="NCBI Taxonomy" id="61149"/>
    <lineage>
        <taxon>Eukaryota</taxon>
        <taxon>Viridiplantae</taxon>
        <taxon>Streptophyta</taxon>
        <taxon>Embryophyta</taxon>
        <taxon>Tracheophyta</taxon>
        <taxon>Spermatophyta</taxon>
        <taxon>Magnoliopsida</taxon>
        <taxon>eudicotyledons</taxon>
        <taxon>Gunneridae</taxon>
        <taxon>Pentapetalae</taxon>
        <taxon>rosids</taxon>
        <taxon>fabids</taxon>
        <taxon>Malpighiales</taxon>
        <taxon>Rhizophoraceae</taxon>
        <taxon>Rhizophora</taxon>
    </lineage>
</organism>
<accession>A0A2P2NTU7</accession>
<sequence>MDDFVFAQKTVRQKYDFSWYKNVKKPKKVCHMGQIGKNQEKSFMSNSITLE</sequence>
<reference evidence="1" key="1">
    <citation type="submission" date="2018-02" db="EMBL/GenBank/DDBJ databases">
        <title>Rhizophora mucronata_Transcriptome.</title>
        <authorList>
            <person name="Meera S.P."/>
            <person name="Sreeshan A."/>
            <person name="Augustine A."/>
        </authorList>
    </citation>
    <scope>NUCLEOTIDE SEQUENCE</scope>
    <source>
        <tissue evidence="1">Leaf</tissue>
    </source>
</reference>